<dbReference type="Proteomes" id="UP001060085">
    <property type="component" value="Linkage Group LG05"/>
</dbReference>
<proteinExistence type="predicted"/>
<gene>
    <name evidence="1" type="ORF">M9H77_22373</name>
</gene>
<sequence>MTIVHRKIQKSSCSDSGSDFGSGSGSRMRGRPPRTPKDRGKGHSSSRSSLASVIDPSPCSTFSYTDAFPCFSYPFIGNWIQWRDGHAPPEHWLDTPDSLYVIANAFNLCVILIAWLGSMTVLPLYSYSDQITVTLVIEHLAEQHSWAKAHSDKIADWNKRFDEAYPPSDPFHVYL</sequence>
<organism evidence="1 2">
    <name type="scientific">Catharanthus roseus</name>
    <name type="common">Madagascar periwinkle</name>
    <name type="synonym">Vinca rosea</name>
    <dbReference type="NCBI Taxonomy" id="4058"/>
    <lineage>
        <taxon>Eukaryota</taxon>
        <taxon>Viridiplantae</taxon>
        <taxon>Streptophyta</taxon>
        <taxon>Embryophyta</taxon>
        <taxon>Tracheophyta</taxon>
        <taxon>Spermatophyta</taxon>
        <taxon>Magnoliopsida</taxon>
        <taxon>eudicotyledons</taxon>
        <taxon>Gunneridae</taxon>
        <taxon>Pentapetalae</taxon>
        <taxon>asterids</taxon>
        <taxon>lamiids</taxon>
        <taxon>Gentianales</taxon>
        <taxon>Apocynaceae</taxon>
        <taxon>Rauvolfioideae</taxon>
        <taxon>Vinceae</taxon>
        <taxon>Catharanthinae</taxon>
        <taxon>Catharanthus</taxon>
    </lineage>
</organism>
<name>A0ACC0AS17_CATRO</name>
<protein>
    <submittedName>
        <fullName evidence="1">Uncharacterized protein</fullName>
    </submittedName>
</protein>
<reference evidence="2" key="1">
    <citation type="journal article" date="2023" name="Nat. Plants">
        <title>Single-cell RNA sequencing provides a high-resolution roadmap for understanding the multicellular compartmentation of specialized metabolism.</title>
        <authorList>
            <person name="Sun S."/>
            <person name="Shen X."/>
            <person name="Li Y."/>
            <person name="Li Y."/>
            <person name="Wang S."/>
            <person name="Li R."/>
            <person name="Zhang H."/>
            <person name="Shen G."/>
            <person name="Guo B."/>
            <person name="Wei J."/>
            <person name="Xu J."/>
            <person name="St-Pierre B."/>
            <person name="Chen S."/>
            <person name="Sun C."/>
        </authorList>
    </citation>
    <scope>NUCLEOTIDE SEQUENCE [LARGE SCALE GENOMIC DNA]</scope>
</reference>
<keyword evidence="2" id="KW-1185">Reference proteome</keyword>
<dbReference type="EMBL" id="CM044705">
    <property type="protein sequence ID" value="KAI5663050.1"/>
    <property type="molecule type" value="Genomic_DNA"/>
</dbReference>
<comment type="caution">
    <text evidence="1">The sequence shown here is derived from an EMBL/GenBank/DDBJ whole genome shotgun (WGS) entry which is preliminary data.</text>
</comment>
<evidence type="ECO:0000313" key="2">
    <source>
        <dbReference type="Proteomes" id="UP001060085"/>
    </source>
</evidence>
<evidence type="ECO:0000313" key="1">
    <source>
        <dbReference type="EMBL" id="KAI5663050.1"/>
    </source>
</evidence>
<accession>A0ACC0AS17</accession>